<dbReference type="Pfam" id="PF05667">
    <property type="entry name" value="CCDC22_CC"/>
    <property type="match status" value="1"/>
</dbReference>
<comment type="caution">
    <text evidence="7">The sequence shown here is derived from an EMBL/GenBank/DDBJ whole genome shotgun (WGS) entry which is preliminary data.</text>
</comment>
<organism evidence="7 8">
    <name type="scientific">Orchesella dallaii</name>
    <dbReference type="NCBI Taxonomy" id="48710"/>
    <lineage>
        <taxon>Eukaryota</taxon>
        <taxon>Metazoa</taxon>
        <taxon>Ecdysozoa</taxon>
        <taxon>Arthropoda</taxon>
        <taxon>Hexapoda</taxon>
        <taxon>Collembola</taxon>
        <taxon>Entomobryomorpha</taxon>
        <taxon>Entomobryoidea</taxon>
        <taxon>Orchesellidae</taxon>
        <taxon>Orchesellinae</taxon>
        <taxon>Orchesella</taxon>
    </lineage>
</organism>
<dbReference type="EMBL" id="CAXLJM020000075">
    <property type="protein sequence ID" value="CAL8128563.1"/>
    <property type="molecule type" value="Genomic_DNA"/>
</dbReference>
<proteinExistence type="inferred from homology"/>
<sequence>MEEVDSILIYTLKQVGCDLGSKLSELTSQQLMQCVLACLRLIRPDDLEIPTYDSKMLMSLRFKVAQQTAKLLAELGYTEEIECQSLLYPTESDARKVLIFVVEKLPRESDVASQIETLHRIARETTSKEVKVNDTENAFGKGSGIEVDGIRLPNAVDINKLPKETLKFYASHLAELTFAKEREKWPANRPKAKTSKPYVDDDFGNPDIPEVIGSTNDVSAKLKPEMPQLVIDGKSILKPPIAQKPNFVKSVDEVPHPDKEQRDADVIAEKLMMLQEISEQKAIQLHQRMAELNFLNLKVASMQGDVEKQRKHIIDKGKRVERENKTSQLINDKENGIEKVKNAIDSQVEKLINYSFQWEQHRKPLIDQIRCKREDTLIEQSGVGKTRDKIKSLKSVLKEMGQEAQSKEDVYFKLLIEYEKMSKELSRSSYTQRITEIIGNIKKQKKEINKILEDTKQIQKDINTLSGRLDRTFAVADELIYKDAEKDKDKSVVQSYKLLVAIHSDFSKIIKTLEEAANLRRQTRDLEDKLELESGKNVEHKLKRLRADLVQMQNENMILEARLRDPTIKRSH</sequence>
<dbReference type="InterPro" id="IPR048348">
    <property type="entry name" value="CCDC22_CC"/>
</dbReference>
<dbReference type="Proteomes" id="UP001642540">
    <property type="component" value="Unassembled WGS sequence"/>
</dbReference>
<evidence type="ECO:0000256" key="4">
    <source>
        <dbReference type="SAM" id="MobiDB-lite"/>
    </source>
</evidence>
<evidence type="ECO:0000256" key="3">
    <source>
        <dbReference type="SAM" id="Coils"/>
    </source>
</evidence>
<evidence type="ECO:0000256" key="2">
    <source>
        <dbReference type="ARBA" id="ARBA00017553"/>
    </source>
</evidence>
<evidence type="ECO:0000313" key="7">
    <source>
        <dbReference type="EMBL" id="CAL8128563.1"/>
    </source>
</evidence>
<evidence type="ECO:0000313" key="8">
    <source>
        <dbReference type="Proteomes" id="UP001642540"/>
    </source>
</evidence>
<reference evidence="7 8" key="1">
    <citation type="submission" date="2024-08" db="EMBL/GenBank/DDBJ databases">
        <authorList>
            <person name="Cucini C."/>
            <person name="Frati F."/>
        </authorList>
    </citation>
    <scope>NUCLEOTIDE SEQUENCE [LARGE SCALE GENOMIC DNA]</scope>
</reference>
<evidence type="ECO:0000256" key="1">
    <source>
        <dbReference type="ARBA" id="ARBA00006438"/>
    </source>
</evidence>
<comment type="similarity">
    <text evidence="1">Belongs to the CCDC22 family.</text>
</comment>
<name>A0ABP1RHS4_9HEXA</name>
<feature type="domain" description="CCDC22 N-terminal" evidence="6">
    <location>
        <begin position="1"/>
        <end position="106"/>
    </location>
</feature>
<gene>
    <name evidence="7" type="ORF">ODALV1_LOCUS22328</name>
</gene>
<keyword evidence="3" id="KW-0175">Coiled coil</keyword>
<feature type="coiled-coil region" evidence="3">
    <location>
        <begin position="509"/>
        <end position="562"/>
    </location>
</feature>
<dbReference type="InterPro" id="IPR008530">
    <property type="entry name" value="CCDC22"/>
</dbReference>
<protein>
    <recommendedName>
        <fullName evidence="2">Coiled-coil domain-containing protein 22 homolog</fullName>
    </recommendedName>
</protein>
<keyword evidence="8" id="KW-1185">Reference proteome</keyword>
<dbReference type="PANTHER" id="PTHR15668:SF4">
    <property type="entry name" value="COILED-COIL DOMAIN-CONTAINING PROTEIN 22"/>
    <property type="match status" value="1"/>
</dbReference>
<evidence type="ECO:0000259" key="6">
    <source>
        <dbReference type="Pfam" id="PF21674"/>
    </source>
</evidence>
<dbReference type="InterPro" id="IPR048349">
    <property type="entry name" value="CCDC22_N"/>
</dbReference>
<feature type="region of interest" description="Disordered" evidence="4">
    <location>
        <begin position="187"/>
        <end position="206"/>
    </location>
</feature>
<dbReference type="Pfam" id="PF21674">
    <property type="entry name" value="CCDC22_N"/>
    <property type="match status" value="1"/>
</dbReference>
<evidence type="ECO:0000259" key="5">
    <source>
        <dbReference type="Pfam" id="PF05667"/>
    </source>
</evidence>
<accession>A0ABP1RHS4</accession>
<dbReference type="PANTHER" id="PTHR15668">
    <property type="entry name" value="JM1 PROTEIN"/>
    <property type="match status" value="1"/>
</dbReference>
<feature type="domain" description="CCDC22 coiled-coil" evidence="5">
    <location>
        <begin position="259"/>
        <end position="536"/>
    </location>
</feature>